<evidence type="ECO:0000259" key="24">
    <source>
        <dbReference type="PROSITE" id="PS51327"/>
    </source>
</evidence>
<feature type="domain" description="Dicer dsRNA-binding fold" evidence="24">
    <location>
        <begin position="708"/>
        <end position="812"/>
    </location>
</feature>
<protein>
    <submittedName>
        <fullName evidence="25">Endoribonuclease Dicer</fullName>
    </submittedName>
</protein>
<feature type="region of interest" description="Disordered" evidence="18">
    <location>
        <begin position="1449"/>
        <end position="1565"/>
    </location>
</feature>
<evidence type="ECO:0000256" key="9">
    <source>
        <dbReference type="ARBA" id="ARBA00022806"/>
    </source>
</evidence>
<dbReference type="GO" id="GO:0003723">
    <property type="term" value="F:RNA binding"/>
    <property type="evidence" value="ECO:0007669"/>
    <property type="project" value="UniProtKB-UniRule"/>
</dbReference>
<dbReference type="GO" id="GO:0006309">
    <property type="term" value="P:apoptotic DNA fragmentation"/>
    <property type="evidence" value="ECO:0007669"/>
    <property type="project" value="TreeGrafter"/>
</dbReference>
<dbReference type="SUPFAM" id="SSF69065">
    <property type="entry name" value="RNase III domain-like"/>
    <property type="match status" value="2"/>
</dbReference>
<feature type="domain" description="Helicase C-terminal" evidence="23">
    <location>
        <begin position="494"/>
        <end position="646"/>
    </location>
</feature>
<name>A0A922I2R9_DERFA</name>
<dbReference type="InterPro" id="IPR036389">
    <property type="entry name" value="RNase_III_sf"/>
</dbReference>
<dbReference type="PANTHER" id="PTHR14950">
    <property type="entry name" value="DICER-RELATED"/>
    <property type="match status" value="1"/>
</dbReference>
<dbReference type="PROSITE" id="PS50821">
    <property type="entry name" value="PAZ"/>
    <property type="match status" value="1"/>
</dbReference>
<evidence type="ECO:0000256" key="11">
    <source>
        <dbReference type="ARBA" id="ARBA00022842"/>
    </source>
</evidence>
<dbReference type="InterPro" id="IPR001650">
    <property type="entry name" value="Helicase_C-like"/>
</dbReference>
<dbReference type="InterPro" id="IPR038248">
    <property type="entry name" value="Dicer_dimer_sf"/>
</dbReference>
<dbReference type="Pfam" id="PF02170">
    <property type="entry name" value="PAZ"/>
    <property type="match status" value="1"/>
</dbReference>
<dbReference type="Pfam" id="PF20932">
    <property type="entry name" value="Dicer_dsRBD"/>
    <property type="match status" value="1"/>
</dbReference>
<dbReference type="GO" id="GO:0004386">
    <property type="term" value="F:helicase activity"/>
    <property type="evidence" value="ECO:0007669"/>
    <property type="project" value="UniProtKB-KW"/>
</dbReference>
<keyword evidence="26" id="KW-1185">Reference proteome</keyword>
<feature type="domain" description="DRBM" evidence="19">
    <location>
        <begin position="2292"/>
        <end position="2314"/>
    </location>
</feature>
<evidence type="ECO:0000313" key="26">
    <source>
        <dbReference type="Proteomes" id="UP000790347"/>
    </source>
</evidence>
<feature type="domain" description="RNase III" evidence="20">
    <location>
        <begin position="2034"/>
        <end position="2224"/>
    </location>
</feature>
<feature type="domain" description="RNase III" evidence="20">
    <location>
        <begin position="1785"/>
        <end position="1951"/>
    </location>
</feature>
<dbReference type="SUPFAM" id="SSF54768">
    <property type="entry name" value="dsRNA-binding domain-like"/>
    <property type="match status" value="1"/>
</dbReference>
<evidence type="ECO:0000259" key="20">
    <source>
        <dbReference type="PROSITE" id="PS50142"/>
    </source>
</evidence>
<reference evidence="25" key="1">
    <citation type="submission" date="2013-05" db="EMBL/GenBank/DDBJ databases">
        <authorList>
            <person name="Yim A.K.Y."/>
            <person name="Chan T.F."/>
            <person name="Ji K.M."/>
            <person name="Liu X.Y."/>
            <person name="Zhou J.W."/>
            <person name="Li R.Q."/>
            <person name="Yang K.Y."/>
            <person name="Li J."/>
            <person name="Li M."/>
            <person name="Law P.T.W."/>
            <person name="Wu Y.L."/>
            <person name="Cai Z.L."/>
            <person name="Qin H."/>
            <person name="Bao Y."/>
            <person name="Leung R.K.K."/>
            <person name="Ng P.K.S."/>
            <person name="Zou J."/>
            <person name="Zhong X.J."/>
            <person name="Ran P.X."/>
            <person name="Zhong N.S."/>
            <person name="Liu Z.G."/>
            <person name="Tsui S.K.W."/>
        </authorList>
    </citation>
    <scope>NUCLEOTIDE SEQUENCE</scope>
    <source>
        <strain evidence="25">Derf</strain>
        <tissue evidence="25">Whole organism</tissue>
    </source>
</reference>
<dbReference type="GO" id="GO:0004530">
    <property type="term" value="F:deoxyribonuclease I activity"/>
    <property type="evidence" value="ECO:0007669"/>
    <property type="project" value="TreeGrafter"/>
</dbReference>
<evidence type="ECO:0000313" key="25">
    <source>
        <dbReference type="EMBL" id="KAH9516365.1"/>
    </source>
</evidence>
<keyword evidence="12 16" id="KW-0694">RNA-binding</keyword>
<dbReference type="InterPro" id="IPR005034">
    <property type="entry name" value="Dicer_dimerisation"/>
</dbReference>
<organism evidence="25 26">
    <name type="scientific">Dermatophagoides farinae</name>
    <name type="common">American house dust mite</name>
    <dbReference type="NCBI Taxonomy" id="6954"/>
    <lineage>
        <taxon>Eukaryota</taxon>
        <taxon>Metazoa</taxon>
        <taxon>Ecdysozoa</taxon>
        <taxon>Arthropoda</taxon>
        <taxon>Chelicerata</taxon>
        <taxon>Arachnida</taxon>
        <taxon>Acari</taxon>
        <taxon>Acariformes</taxon>
        <taxon>Sarcoptiformes</taxon>
        <taxon>Astigmata</taxon>
        <taxon>Psoroptidia</taxon>
        <taxon>Analgoidea</taxon>
        <taxon>Pyroglyphidae</taxon>
        <taxon>Dermatophagoidinae</taxon>
        <taxon>Dermatophagoides</taxon>
    </lineage>
</organism>
<dbReference type="PANTHER" id="PTHR14950:SF37">
    <property type="entry name" value="ENDORIBONUCLEASE DICER"/>
    <property type="match status" value="1"/>
</dbReference>
<dbReference type="FunFam" id="1.10.1520.10:FF:000023">
    <property type="entry name" value="Endoribonuclease dcr-1"/>
    <property type="match status" value="1"/>
</dbReference>
<evidence type="ECO:0000256" key="7">
    <source>
        <dbReference type="ARBA" id="ARBA00022759"/>
    </source>
</evidence>
<feature type="domain" description="Helicase ATP-binding" evidence="22">
    <location>
        <begin position="71"/>
        <end position="256"/>
    </location>
</feature>
<dbReference type="GO" id="GO:0031054">
    <property type="term" value="P:pre-miRNA processing"/>
    <property type="evidence" value="ECO:0007669"/>
    <property type="project" value="InterPro"/>
</dbReference>
<dbReference type="Pfam" id="PF00271">
    <property type="entry name" value="Helicase_C"/>
    <property type="match status" value="1"/>
</dbReference>
<keyword evidence="6" id="KW-0547">Nucleotide-binding</keyword>
<keyword evidence="8" id="KW-0378">Hydrolase</keyword>
<dbReference type="GO" id="GO:0004525">
    <property type="term" value="F:ribonuclease III activity"/>
    <property type="evidence" value="ECO:0007669"/>
    <property type="project" value="InterPro"/>
</dbReference>
<comment type="cofactor">
    <cofactor evidence="1">
        <name>Mn(2+)</name>
        <dbReference type="ChEBI" id="CHEBI:29035"/>
    </cofactor>
</comment>
<dbReference type="PROSITE" id="PS50137">
    <property type="entry name" value="DS_RBD"/>
    <property type="match status" value="1"/>
</dbReference>
<keyword evidence="13" id="KW-0943">RNA-mediated gene silencing</keyword>
<dbReference type="InterPro" id="IPR011907">
    <property type="entry name" value="RNase_III"/>
</dbReference>
<evidence type="ECO:0000256" key="13">
    <source>
        <dbReference type="ARBA" id="ARBA00023158"/>
    </source>
</evidence>
<dbReference type="PROSITE" id="PS51192">
    <property type="entry name" value="HELICASE_ATP_BIND_1"/>
    <property type="match status" value="1"/>
</dbReference>
<dbReference type="InterPro" id="IPR014720">
    <property type="entry name" value="dsRBD_dom"/>
</dbReference>
<feature type="compositionally biased region" description="Basic residues" evidence="18">
    <location>
        <begin position="1478"/>
        <end position="1491"/>
    </location>
</feature>
<dbReference type="Gene3D" id="3.40.50.300">
    <property type="entry name" value="P-loop containing nucleotide triphosphate hydrolases"/>
    <property type="match status" value="2"/>
</dbReference>
<dbReference type="PROSITE" id="PS50142">
    <property type="entry name" value="RNASE_3_2"/>
    <property type="match status" value="2"/>
</dbReference>
<dbReference type="SUPFAM" id="SSF101690">
    <property type="entry name" value="PAZ domain"/>
    <property type="match status" value="1"/>
</dbReference>
<dbReference type="SUPFAM" id="SSF52540">
    <property type="entry name" value="P-loop containing nucleoside triphosphate hydrolases"/>
    <property type="match status" value="1"/>
</dbReference>
<dbReference type="Gene3D" id="3.30.160.380">
    <property type="entry name" value="Dicer dimerisation domain"/>
    <property type="match status" value="1"/>
</dbReference>
<feature type="compositionally biased region" description="Acidic residues" evidence="18">
    <location>
        <begin position="1519"/>
        <end position="1560"/>
    </location>
</feature>
<keyword evidence="17" id="KW-0175">Coiled coil</keyword>
<evidence type="ECO:0000256" key="6">
    <source>
        <dbReference type="ARBA" id="ARBA00022741"/>
    </source>
</evidence>
<gene>
    <name evidence="25" type="primary">DICER1</name>
    <name evidence="25" type="ORF">DERF_007109</name>
</gene>
<dbReference type="GO" id="GO:0030422">
    <property type="term" value="P:siRNA processing"/>
    <property type="evidence" value="ECO:0007669"/>
    <property type="project" value="InterPro"/>
</dbReference>
<dbReference type="InterPro" id="IPR048512">
    <property type="entry name" value="Dicer_platform"/>
</dbReference>
<evidence type="ECO:0000256" key="14">
    <source>
        <dbReference type="ARBA" id="ARBA00023211"/>
    </source>
</evidence>
<dbReference type="Gene3D" id="1.10.1520.10">
    <property type="entry name" value="Ribonuclease III domain"/>
    <property type="match status" value="2"/>
</dbReference>
<keyword evidence="10" id="KW-0067">ATP-binding</keyword>
<dbReference type="SMART" id="SM00358">
    <property type="entry name" value="DSRM"/>
    <property type="match status" value="1"/>
</dbReference>
<comment type="caution">
    <text evidence="25">The sequence shown here is derived from an EMBL/GenBank/DDBJ whole genome shotgun (WGS) entry which is preliminary data.</text>
</comment>
<dbReference type="SMART" id="SM00949">
    <property type="entry name" value="PAZ"/>
    <property type="match status" value="1"/>
</dbReference>
<evidence type="ECO:0000259" key="22">
    <source>
        <dbReference type="PROSITE" id="PS51192"/>
    </source>
</evidence>
<dbReference type="Proteomes" id="UP000790347">
    <property type="component" value="Unassembled WGS sequence"/>
</dbReference>
<dbReference type="Gene3D" id="3.30.160.20">
    <property type="match status" value="1"/>
</dbReference>
<dbReference type="Pfam" id="PF20931">
    <property type="entry name" value="Dicer_platform"/>
    <property type="match status" value="1"/>
</dbReference>
<dbReference type="PROSITE" id="PS51194">
    <property type="entry name" value="HELICASE_CTER"/>
    <property type="match status" value="1"/>
</dbReference>
<keyword evidence="3" id="KW-0540">Nuclease</keyword>
<dbReference type="CDD" id="cd00593">
    <property type="entry name" value="RIBOc"/>
    <property type="match status" value="2"/>
</dbReference>
<evidence type="ECO:0000259" key="21">
    <source>
        <dbReference type="PROSITE" id="PS50821"/>
    </source>
</evidence>
<dbReference type="InterPro" id="IPR000999">
    <property type="entry name" value="RNase_III_dom"/>
</dbReference>
<dbReference type="InterPro" id="IPR044441">
    <property type="entry name" value="DICER_DSRM"/>
</dbReference>
<comment type="similarity">
    <text evidence="15 16">Belongs to the helicase family. Dicer subfamily.</text>
</comment>
<dbReference type="Gene3D" id="2.170.260.10">
    <property type="entry name" value="paz domain"/>
    <property type="match status" value="1"/>
</dbReference>
<keyword evidence="5" id="KW-0677">Repeat</keyword>
<proteinExistence type="inferred from homology"/>
<dbReference type="FunFam" id="2.170.260.10:FF:000002">
    <property type="entry name" value="Putative Endoribonuclease Dicer"/>
    <property type="match status" value="1"/>
</dbReference>
<sequence>KHFRPANKMAANNCKNLSSSNSDNVVISSNSKTMHKFGHRNSMNHPTTRLIRSFALFDNRDFLPRPFQIELYEACKNRDTIVFLRPGQGRYFISVMLVKYFNPHLSPSDTDSKTLKKIFFLAKSPSSIKLYSSVFNAHCNLRIGEYLETEDAKQWSCDIWRDKLQSYDIHLMMDDLFEYLIEQELINAKDLNLLILNDVHKILLCTSSTDDCYTRIIRRLRSQTNEKQYRILGLSASILLEDVSSNVFEKMIEQIENNLGCSCETYADLRMISKYSIQCRIKLRCYPSLLASKEKSDIIHDETKYRMALFMIRNYSGQFFNFITNVSLDGGITTEQLINHETIAKMIVDILYIFGTLGEWCALKLIQMVNRELYDTILLLAKTRSNYLRLLNAAHSTLCLIRKSILSYMDAGIVAKLETSSMTSESESRLTLSQFLSISAPKLHLLAHVLFEYFEELTSPSTHQTSHSSFTFPSNICSLIYVENRSMALVLDEWLRELVAITRDVNSGKISILEFLLPDHVFLAEDDGKNELKNFYYRKHQKSLHEIFYYRQQEETLRRFRLAQQCNLLITTSMSAEGLDVNRCNMVICFDPPKTFHQFIQSKGRVRVECGQFLVLVEKSDHKEYVEKFLQFCNIERIFTKLVPLNNQVFIENEPSKFDLMALASMHFIKPPQSKPSLPVSMIHKPRKFDKQINQSVNATLQLTLENAISILNRYCNKLPSDTFTKLVPNYKIEIVHSQAESSENSNEVVPKYRCRLYLPINSTYRDEIMGEIQPTQSLAKQSVAFEAVKTLREIGELDQNFYPVGKETSRYIEKLGLQDCFISVPKGNQVLQQQHHHSHGPYHQKGNRYNRIQNRNIASKRRQYYNKKVADSIRGNIFRHDESTNHYYFQYLYEFQMKLTYRLSEEHNTRGRRIIDPAETTRTFGIISPNSLPTICDFTIYNRSGEITISIVPIIITDSENGYEITDEKRQQIENFHQYTFENVLPLGKSSLRFDRQNGSNGNYLIVPINFNAEQDNQKTIDWEFLELIWHHKNDPKSYDQGILRQDDENKFIFDEQLYRDAVVIPKYRKDKLQAFYYVAEICHYLTPQSPFPDHEYQTFEKYYNQKYGKQITNLQQPLLDVDHTSARLNLLTPRFLNRRGIHLSSIKSSDHQSKRNPQQKQILVPELCFIHPFPASFWRKAVCLPCILYRLNLLLIAEELRFKIAKEAKIGVVELQQEKKWPKLDFGWSVLVEQSRQQTKIEHEQNQFDPIVSNEKQKVISVSNPDDDFIIDTFDPSMAPPPSNDLFTTIENQNCSSYPAETINNNFINYDSCSSDIIPQIEIISGPFGYSDKSYSSQRPILPENFMDDDFEEESAIVEVDNENNPIVEPAKTLPVRAGSPTYWEDQENFDSNIKSKFGPNFDWRVYESDGNDDDSNSDEFKTSNTEFRFDFEKFCEDIQHYSKMPGLADDIQDNERDFDECDDSRCTENMEMSSSKRKSTKTNNRKQKPMITSLSDLDDDDESDEQIDDGSYSDFDLNDSSDDYEEDELVDSNFDDEDSFDDDEDDDYDDEGGDDDNFTNRYSRCKNRKTKTAMDLKIQNLTQTMDAYQTKSVIYDILKIELLYDSRQIEQKSLKYYYRHRFSLAEQHTEHLRKRKIFDEMYYDEQNQVLQCVARIQNKQMADSKHESDSVFCDPEYDLIENDKNLNHMNLNQPLVSVLMKKIDTSLLEMMKIKHEIEDQKIDQQVQNRSQFVNFPEKNSSSTKIEVKFGELLPNRDENLTEFTSNDKNPIDLFQVQRQLALQTLPRWLQMENTSDDQLQIGPHPSLILQAITMSNSSDGINLERLETVGDSFLKYSITAFLFCMCPELNEGKLSFLRSRQISNINLHRLGQRINLGELMIASKFEPVDNWCPPSYQALENVEQESSDNVKTTSNKVPYNLLTQHSIPNKSIADCVEALIGTYLISSGSQGAIQFMDWLGLKVLPKGMKIITKNLPYESSAENKDESYQKHERWLPQPRSPLIIPKHLRTDAAKVKEIEDKLQENYFKHHLDRFEKIIGYQFRDRAYLVQAFTHNSYYENTVTDCYQRLEFLGDAVLDYLITRYLYEDSRCHSPGTLTDLRSALVNNTFFAALAVKYNFHKYLMMLSSELYRVIDGFVRKFNIYYNQNVANGESKKILSAISDFQQGNEDEHMDENSYSNYNYWELFVSENEAEHLEDIEVPKALGDIFESVAGAIYLDSGMSLEAVWKAYYPMMKPEIENFSEKVPKSPIRVLLEKQPQSVKFGKPEINSGRRIRVTVEVFGLGKFVGIGRNKRIAKCTAAKRALRALESEKRRKELERQRRLQDEFDNFSH</sequence>
<evidence type="ECO:0000256" key="16">
    <source>
        <dbReference type="PROSITE-ProRule" id="PRU00657"/>
    </source>
</evidence>
<evidence type="ECO:0000256" key="2">
    <source>
        <dbReference type="ARBA" id="ARBA00001946"/>
    </source>
</evidence>
<dbReference type="InterPro" id="IPR036085">
    <property type="entry name" value="PAZ_dom_sf"/>
</dbReference>
<evidence type="ECO:0000256" key="5">
    <source>
        <dbReference type="ARBA" id="ARBA00022737"/>
    </source>
</evidence>
<dbReference type="EMBL" id="ASGP02000003">
    <property type="protein sequence ID" value="KAH9516365.1"/>
    <property type="molecule type" value="Genomic_DNA"/>
</dbReference>
<evidence type="ECO:0000259" key="19">
    <source>
        <dbReference type="PROSITE" id="PS50137"/>
    </source>
</evidence>
<keyword evidence="4" id="KW-0479">Metal-binding</keyword>
<keyword evidence="7" id="KW-0255">Endonuclease</keyword>
<dbReference type="PROSITE" id="PS00517">
    <property type="entry name" value="RNASE_3_1"/>
    <property type="match status" value="1"/>
</dbReference>
<dbReference type="Pfam" id="PF00636">
    <property type="entry name" value="Ribonuclease_3"/>
    <property type="match status" value="2"/>
</dbReference>
<evidence type="ECO:0000256" key="18">
    <source>
        <dbReference type="SAM" id="MobiDB-lite"/>
    </source>
</evidence>
<keyword evidence="14" id="KW-0464">Manganese</keyword>
<evidence type="ECO:0000256" key="8">
    <source>
        <dbReference type="ARBA" id="ARBA00022801"/>
    </source>
</evidence>
<feature type="compositionally biased region" description="Acidic residues" evidence="18">
    <location>
        <begin position="1499"/>
        <end position="1511"/>
    </location>
</feature>
<evidence type="ECO:0000256" key="1">
    <source>
        <dbReference type="ARBA" id="ARBA00001936"/>
    </source>
</evidence>
<dbReference type="GO" id="GO:0046872">
    <property type="term" value="F:metal ion binding"/>
    <property type="evidence" value="ECO:0007669"/>
    <property type="project" value="UniProtKB-KW"/>
</dbReference>
<dbReference type="Pfam" id="PF03368">
    <property type="entry name" value="Dicer_dimer"/>
    <property type="match status" value="1"/>
</dbReference>
<feature type="non-terminal residue" evidence="25">
    <location>
        <position position="2336"/>
    </location>
</feature>
<evidence type="ECO:0000256" key="4">
    <source>
        <dbReference type="ARBA" id="ARBA00022723"/>
    </source>
</evidence>
<keyword evidence="11" id="KW-0460">Magnesium</keyword>
<evidence type="ECO:0000256" key="15">
    <source>
        <dbReference type="ARBA" id="ARBA00035116"/>
    </source>
</evidence>
<dbReference type="GO" id="GO:0005524">
    <property type="term" value="F:ATP binding"/>
    <property type="evidence" value="ECO:0007669"/>
    <property type="project" value="UniProtKB-KW"/>
</dbReference>
<feature type="domain" description="PAZ" evidence="21">
    <location>
        <begin position="1025"/>
        <end position="1174"/>
    </location>
</feature>
<dbReference type="SMART" id="SM00490">
    <property type="entry name" value="HELICc"/>
    <property type="match status" value="1"/>
</dbReference>
<dbReference type="FunFam" id="1.10.1520.10:FF:000005">
    <property type="entry name" value="Putative endoribonuclease dicer"/>
    <property type="match status" value="1"/>
</dbReference>
<dbReference type="InterPro" id="IPR003100">
    <property type="entry name" value="PAZ_dom"/>
</dbReference>
<dbReference type="GO" id="GO:0005634">
    <property type="term" value="C:nucleus"/>
    <property type="evidence" value="ECO:0007669"/>
    <property type="project" value="TreeGrafter"/>
</dbReference>
<dbReference type="GO" id="GO:0006364">
    <property type="term" value="P:rRNA processing"/>
    <property type="evidence" value="ECO:0007669"/>
    <property type="project" value="InterPro"/>
</dbReference>
<dbReference type="InterPro" id="IPR027417">
    <property type="entry name" value="P-loop_NTPase"/>
</dbReference>
<evidence type="ECO:0000259" key="23">
    <source>
        <dbReference type="PROSITE" id="PS51194"/>
    </source>
</evidence>
<dbReference type="HAMAP" id="MF_00104">
    <property type="entry name" value="RNase_III"/>
    <property type="match status" value="1"/>
</dbReference>
<dbReference type="PROSITE" id="PS51327">
    <property type="entry name" value="DICER_DSRBF"/>
    <property type="match status" value="1"/>
</dbReference>
<accession>A0A922I2R9</accession>
<keyword evidence="9" id="KW-0347">Helicase</keyword>
<dbReference type="InterPro" id="IPR014001">
    <property type="entry name" value="Helicase_ATP-bd"/>
</dbReference>
<dbReference type="GO" id="GO:0070578">
    <property type="term" value="C:RISC-loading complex"/>
    <property type="evidence" value="ECO:0007669"/>
    <property type="project" value="TreeGrafter"/>
</dbReference>
<feature type="compositionally biased region" description="Acidic residues" evidence="18">
    <location>
        <begin position="1453"/>
        <end position="1465"/>
    </location>
</feature>
<evidence type="ECO:0000256" key="12">
    <source>
        <dbReference type="ARBA" id="ARBA00022884"/>
    </source>
</evidence>
<dbReference type="GO" id="GO:0005737">
    <property type="term" value="C:cytoplasm"/>
    <property type="evidence" value="ECO:0007669"/>
    <property type="project" value="TreeGrafter"/>
</dbReference>
<reference evidence="25" key="2">
    <citation type="journal article" date="2022" name="Res Sq">
        <title>Comparative Genomics Reveals Insights into the Divergent Evolution of Astigmatic Mites and Household Pest Adaptations.</title>
        <authorList>
            <person name="Xiong Q."/>
            <person name="Wan A.T.-Y."/>
            <person name="Liu X.-Y."/>
            <person name="Fung C.S.-H."/>
            <person name="Xiao X."/>
            <person name="Malainual N."/>
            <person name="Hou J."/>
            <person name="Wang L."/>
            <person name="Wang M."/>
            <person name="Yang K."/>
            <person name="Cui Y."/>
            <person name="Leung E."/>
            <person name="Nong W."/>
            <person name="Shin S.-K."/>
            <person name="Au S."/>
            <person name="Jeong K.Y."/>
            <person name="Chew F.T."/>
            <person name="Hui J."/>
            <person name="Leung T.F."/>
            <person name="Tungtrongchitr A."/>
            <person name="Zhong N."/>
            <person name="Liu Z."/>
            <person name="Tsui S."/>
        </authorList>
    </citation>
    <scope>NUCLEOTIDE SEQUENCE</scope>
    <source>
        <strain evidence="25">Derf</strain>
        <tissue evidence="25">Whole organism</tissue>
    </source>
</reference>
<evidence type="ECO:0000256" key="3">
    <source>
        <dbReference type="ARBA" id="ARBA00022722"/>
    </source>
</evidence>
<comment type="cofactor">
    <cofactor evidence="2">
        <name>Mg(2+)</name>
        <dbReference type="ChEBI" id="CHEBI:18420"/>
    </cofactor>
</comment>
<evidence type="ECO:0000256" key="10">
    <source>
        <dbReference type="ARBA" id="ARBA00022840"/>
    </source>
</evidence>
<dbReference type="SMART" id="SM00535">
    <property type="entry name" value="RIBOc"/>
    <property type="match status" value="2"/>
</dbReference>
<feature type="coiled-coil region" evidence="17">
    <location>
        <begin position="2302"/>
        <end position="2329"/>
    </location>
</feature>
<evidence type="ECO:0000256" key="17">
    <source>
        <dbReference type="SAM" id="Coils"/>
    </source>
</evidence>